<sequence>MPMPKMPRAVSVGLSLAIPVAIPVLLSASRALSAKDTIAILKRTKDVTLAVLEVVVAVTESQDIFAPLPSSTPG</sequence>
<reference evidence="1" key="1">
    <citation type="submission" date="2022-11" db="EMBL/GenBank/DDBJ databases">
        <authorList>
            <person name="Petersen C."/>
        </authorList>
    </citation>
    <scope>NUCLEOTIDE SEQUENCE</scope>
    <source>
        <strain evidence="1">IBT 20477</strain>
    </source>
</reference>
<organism evidence="1 2">
    <name type="scientific">Penicillium cf. viridicatum</name>
    <dbReference type="NCBI Taxonomy" id="2972119"/>
    <lineage>
        <taxon>Eukaryota</taxon>
        <taxon>Fungi</taxon>
        <taxon>Dikarya</taxon>
        <taxon>Ascomycota</taxon>
        <taxon>Pezizomycotina</taxon>
        <taxon>Eurotiomycetes</taxon>
        <taxon>Eurotiomycetidae</taxon>
        <taxon>Eurotiales</taxon>
        <taxon>Aspergillaceae</taxon>
        <taxon>Penicillium</taxon>
    </lineage>
</organism>
<proteinExistence type="predicted"/>
<protein>
    <submittedName>
        <fullName evidence="1">Uncharacterized protein</fullName>
    </submittedName>
</protein>
<dbReference type="Proteomes" id="UP001150942">
    <property type="component" value="Unassembled WGS sequence"/>
</dbReference>
<gene>
    <name evidence="1" type="ORF">N7449_005100</name>
</gene>
<dbReference type="AlphaFoldDB" id="A0A9W9MKG5"/>
<reference evidence="1" key="2">
    <citation type="journal article" date="2023" name="IMA Fungus">
        <title>Comparative genomic study of the Penicillium genus elucidates a diverse pangenome and 15 lateral gene transfer events.</title>
        <authorList>
            <person name="Petersen C."/>
            <person name="Sorensen T."/>
            <person name="Nielsen M.R."/>
            <person name="Sondergaard T.E."/>
            <person name="Sorensen J.L."/>
            <person name="Fitzpatrick D.A."/>
            <person name="Frisvad J.C."/>
            <person name="Nielsen K.L."/>
        </authorList>
    </citation>
    <scope>NUCLEOTIDE SEQUENCE</scope>
    <source>
        <strain evidence="1">IBT 20477</strain>
    </source>
</reference>
<name>A0A9W9MKG5_9EURO</name>
<evidence type="ECO:0000313" key="2">
    <source>
        <dbReference type="Proteomes" id="UP001150942"/>
    </source>
</evidence>
<accession>A0A9W9MKG5</accession>
<keyword evidence="2" id="KW-1185">Reference proteome</keyword>
<dbReference type="EMBL" id="JAPQKQ010000003">
    <property type="protein sequence ID" value="KAJ5203021.1"/>
    <property type="molecule type" value="Genomic_DNA"/>
</dbReference>
<comment type="caution">
    <text evidence="1">The sequence shown here is derived from an EMBL/GenBank/DDBJ whole genome shotgun (WGS) entry which is preliminary data.</text>
</comment>
<evidence type="ECO:0000313" key="1">
    <source>
        <dbReference type="EMBL" id="KAJ5203021.1"/>
    </source>
</evidence>